<dbReference type="Pfam" id="PF16575">
    <property type="entry name" value="CLP1_P"/>
    <property type="match status" value="1"/>
</dbReference>
<feature type="domain" description="Clp1 P-loop" evidence="9">
    <location>
        <begin position="237"/>
        <end position="420"/>
    </location>
</feature>
<feature type="region of interest" description="Disordered" evidence="8">
    <location>
        <begin position="1"/>
        <end position="25"/>
    </location>
</feature>
<dbReference type="InterPro" id="IPR045116">
    <property type="entry name" value="Clp1/Grc3"/>
</dbReference>
<evidence type="ECO:0000259" key="9">
    <source>
        <dbReference type="Pfam" id="PF16575"/>
    </source>
</evidence>
<dbReference type="GO" id="GO:0051731">
    <property type="term" value="F:polynucleotide 5'-hydroxyl-kinase activity"/>
    <property type="evidence" value="ECO:0007669"/>
    <property type="project" value="InterPro"/>
</dbReference>
<evidence type="ECO:0000256" key="6">
    <source>
        <dbReference type="ARBA" id="ARBA00022777"/>
    </source>
</evidence>
<dbReference type="PANTHER" id="PTHR12755">
    <property type="entry name" value="CLEAVAGE/POLYADENYLATION FACTOR IA SUBUNIT CLP1P"/>
    <property type="match status" value="1"/>
</dbReference>
<dbReference type="InterPro" id="IPR032319">
    <property type="entry name" value="CLP1_P"/>
</dbReference>
<comment type="caution">
    <text evidence="10">The sequence shown here is derived from an EMBL/GenBank/DDBJ whole genome shotgun (WGS) entry which is preliminary data.</text>
</comment>
<evidence type="ECO:0000256" key="1">
    <source>
        <dbReference type="ARBA" id="ARBA00011003"/>
    </source>
</evidence>
<evidence type="ECO:0000313" key="10">
    <source>
        <dbReference type="EMBL" id="KAI5952961.1"/>
    </source>
</evidence>
<dbReference type="Gene3D" id="3.40.50.300">
    <property type="entry name" value="P-loop containing nucleotide triphosphate hydrolases"/>
    <property type="match status" value="1"/>
</dbReference>
<accession>A0AAD5BBU4</accession>
<organism evidence="10 11">
    <name type="scientific">Candida theae</name>
    <dbReference type="NCBI Taxonomy" id="1198502"/>
    <lineage>
        <taxon>Eukaryota</taxon>
        <taxon>Fungi</taxon>
        <taxon>Dikarya</taxon>
        <taxon>Ascomycota</taxon>
        <taxon>Saccharomycotina</taxon>
        <taxon>Pichiomycetes</taxon>
        <taxon>Debaryomycetaceae</taxon>
        <taxon>Candida/Lodderomyces clade</taxon>
        <taxon>Candida</taxon>
    </lineage>
</organism>
<dbReference type="GO" id="GO:0000448">
    <property type="term" value="P:cleavage in ITS2 between 5.8S rRNA and LSU-rRNA of tricistronic rRNA transcript (SSU-rRNA, 5.8S rRNA, LSU-rRNA)"/>
    <property type="evidence" value="ECO:0007669"/>
    <property type="project" value="TreeGrafter"/>
</dbReference>
<evidence type="ECO:0000256" key="3">
    <source>
        <dbReference type="ARBA" id="ARBA00019824"/>
    </source>
</evidence>
<sequence>MSAYAALKADAISSRGSPPSAIDADDNILSYAKNSDDDCSDEDDVPPPTIDVKLESRESESSRTTPLLTKQQIFQSDFLPSETNLQFEGNNSVLVTLELGDFIMVRGMFKLQILQGRVKINNCYELDANNDQMYTFFTIDTNALPIISNVSFGTNDTEEPVKIRLVNYYTGFEIASDKSTLLSSTSDSNAKDAIFARFTFEIVIQSGVHHGLFVDDSWVKYFASNAAISSNNLVVIGNKNAGKSTFCKSLSDFLRFQKKQFVVVMDLDPGQSDNSSPYCMSLSIQTSPYICTNSGFIFDKHEEYYGFSSPMDAPSRYLEITSKLYNSYLQKYKQRGIRLVVNTPGWIKGYGRTLLEKVTSIVGPCDLVLLTSNMSSEADENSSLLQSLHYAAATLLPGVFQVSSNTPSQFRADSKLLYFHRKGDDFFDFSHHILARSPERISYRVGSTSSPGVYAVSLLNFKMGSSFDFKNVPLLLSSLIWGVYSTDSSCDEILLKDHQSKLYPNLIQSKDLPLALGTSGCFLGLLIVHSINIHEQYLNVYTPQDVSRKMKKALQCNSKIVLVRGEGNLPPSEQLCPDLFRGGASSQLQRSDAVSSK</sequence>
<dbReference type="GO" id="GO:0005634">
    <property type="term" value="C:nucleus"/>
    <property type="evidence" value="ECO:0007669"/>
    <property type="project" value="TreeGrafter"/>
</dbReference>
<proteinExistence type="inferred from homology"/>
<comment type="similarity">
    <text evidence="1">Belongs to the Clp1 family. NOL9/GRC3 subfamily.</text>
</comment>
<dbReference type="SUPFAM" id="SSF52540">
    <property type="entry name" value="P-loop containing nucleoside triphosphate hydrolases"/>
    <property type="match status" value="1"/>
</dbReference>
<dbReference type="EMBL" id="JAIHNG010000143">
    <property type="protein sequence ID" value="KAI5952961.1"/>
    <property type="molecule type" value="Genomic_DNA"/>
</dbReference>
<dbReference type="RefSeq" id="XP_051607393.1">
    <property type="nucleotide sequence ID" value="XM_051753591.1"/>
</dbReference>
<keyword evidence="7" id="KW-0067">ATP-binding</keyword>
<dbReference type="AlphaFoldDB" id="A0AAD5BBU4"/>
<keyword evidence="11" id="KW-1185">Reference proteome</keyword>
<dbReference type="PANTHER" id="PTHR12755:SF3">
    <property type="entry name" value="POLYNUCLEOTIDE 5'-HYDROXYL-KINASE NOL9"/>
    <property type="match status" value="1"/>
</dbReference>
<dbReference type="GeneID" id="76152161"/>
<keyword evidence="4" id="KW-0808">Transferase</keyword>
<dbReference type="Proteomes" id="UP001204833">
    <property type="component" value="Unassembled WGS sequence"/>
</dbReference>
<keyword evidence="5" id="KW-0547">Nucleotide-binding</keyword>
<dbReference type="InterPro" id="IPR027417">
    <property type="entry name" value="P-loop_NTPase"/>
</dbReference>
<evidence type="ECO:0000256" key="7">
    <source>
        <dbReference type="ARBA" id="ARBA00022840"/>
    </source>
</evidence>
<gene>
    <name evidence="10" type="ORF">KGF57_004103</name>
</gene>
<evidence type="ECO:0000313" key="11">
    <source>
        <dbReference type="Proteomes" id="UP001204833"/>
    </source>
</evidence>
<keyword evidence="6" id="KW-0418">Kinase</keyword>
<dbReference type="GO" id="GO:0005524">
    <property type="term" value="F:ATP binding"/>
    <property type="evidence" value="ECO:0007669"/>
    <property type="project" value="UniProtKB-KW"/>
</dbReference>
<evidence type="ECO:0000256" key="8">
    <source>
        <dbReference type="SAM" id="MobiDB-lite"/>
    </source>
</evidence>
<reference evidence="10 11" key="1">
    <citation type="journal article" date="2022" name="DNA Res.">
        <title>Genome analysis of five recently described species of the CUG-Ser clade uncovers Candida theae as a new hybrid lineage with pathogenic potential in the Candida parapsilosis species complex.</title>
        <authorList>
            <person name="Mixao V."/>
            <person name="Del Olmo V."/>
            <person name="Hegedusova E."/>
            <person name="Saus E."/>
            <person name="Pryszcz L."/>
            <person name="Cillingova A."/>
            <person name="Nosek J."/>
            <person name="Gabaldon T."/>
        </authorList>
    </citation>
    <scope>NUCLEOTIDE SEQUENCE [LARGE SCALE GENOMIC DNA]</scope>
    <source>
        <strain evidence="10 11">CBS 12239</strain>
    </source>
</reference>
<feature type="non-terminal residue" evidence="10">
    <location>
        <position position="597"/>
    </location>
</feature>
<evidence type="ECO:0000256" key="5">
    <source>
        <dbReference type="ARBA" id="ARBA00022741"/>
    </source>
</evidence>
<evidence type="ECO:0000256" key="2">
    <source>
        <dbReference type="ARBA" id="ARBA00018706"/>
    </source>
</evidence>
<name>A0AAD5BBU4_9ASCO</name>
<protein>
    <recommendedName>
        <fullName evidence="3">Polynucleotide 5'-hydroxyl-kinase GRC3</fullName>
    </recommendedName>
    <alternativeName>
        <fullName evidence="2">Polynucleotide 5'-hydroxyl-kinase grc3</fullName>
    </alternativeName>
</protein>
<evidence type="ECO:0000256" key="4">
    <source>
        <dbReference type="ARBA" id="ARBA00022679"/>
    </source>
</evidence>